<dbReference type="PANTHER" id="PTHR33321">
    <property type="match status" value="1"/>
</dbReference>
<name>A0A0B7FUC3_THACB</name>
<accession>A0A0B7FUC3</accession>
<protein>
    <submittedName>
        <fullName evidence="2">Uncharacterized protein</fullName>
    </submittedName>
</protein>
<dbReference type="InterPro" id="IPR007541">
    <property type="entry name" value="Uncharacterised_BSP"/>
</dbReference>
<reference evidence="2 3" key="1">
    <citation type="submission" date="2014-11" db="EMBL/GenBank/DDBJ databases">
        <authorList>
            <person name="Wibberg Daniel"/>
        </authorList>
    </citation>
    <scope>NUCLEOTIDE SEQUENCE [LARGE SCALE GENOMIC DNA]</scope>
    <source>
        <strain evidence="2">Rhizoctonia solani AG1-IB 7/3/14</strain>
    </source>
</reference>
<sequence>MVSHDPNQPQPTNIPPGQNSLSEPRPLVPRPPPKVPHWILEVLPKLDLVIEDVLCPGAVAFLALVQPADLLKDAVVGVLTELYDKDTVPKRVKSLCVIIKETNGVAATSGDEIRKTIVFNAKYIAQVGQRAKDEILGIIRHEVVHCFQHDAQGTAPGGLIEGVADFVRLRAGFAPPHWKRGDSGGRWDAGYERTAFFLDWLERTKGAGTVKKINMGLCEKEYREGTFWKQVLGESIDELWDCYKKNL</sequence>
<organism evidence="2 3">
    <name type="scientific">Thanatephorus cucumeris (strain AG1-IB / isolate 7/3/14)</name>
    <name type="common">Lettuce bottom rot fungus</name>
    <name type="synonym">Rhizoctonia solani</name>
    <dbReference type="NCBI Taxonomy" id="1108050"/>
    <lineage>
        <taxon>Eukaryota</taxon>
        <taxon>Fungi</taxon>
        <taxon>Dikarya</taxon>
        <taxon>Basidiomycota</taxon>
        <taxon>Agaricomycotina</taxon>
        <taxon>Agaricomycetes</taxon>
        <taxon>Cantharellales</taxon>
        <taxon>Ceratobasidiaceae</taxon>
        <taxon>Rhizoctonia</taxon>
        <taxon>Rhizoctonia solani AG-1</taxon>
    </lineage>
</organism>
<dbReference type="PANTHER" id="PTHR33321:SF12">
    <property type="entry name" value="PLANT BASIC SECRETORY PROTEIN (BSP) FAMILY PROTEIN"/>
    <property type="match status" value="1"/>
</dbReference>
<evidence type="ECO:0000313" key="2">
    <source>
        <dbReference type="EMBL" id="CEL59777.1"/>
    </source>
</evidence>
<dbReference type="Proteomes" id="UP000059188">
    <property type="component" value="Unassembled WGS sequence"/>
</dbReference>
<dbReference type="OrthoDB" id="891726at2759"/>
<proteinExistence type="predicted"/>
<dbReference type="AlphaFoldDB" id="A0A0B7FUC3"/>
<dbReference type="EMBL" id="LN679103">
    <property type="protein sequence ID" value="CEL59777.1"/>
    <property type="molecule type" value="Genomic_DNA"/>
</dbReference>
<evidence type="ECO:0000313" key="3">
    <source>
        <dbReference type="Proteomes" id="UP000059188"/>
    </source>
</evidence>
<dbReference type="STRING" id="1108050.A0A0B7FUC3"/>
<keyword evidence="3" id="KW-1185">Reference proteome</keyword>
<dbReference type="Pfam" id="PF04450">
    <property type="entry name" value="BSP"/>
    <property type="match status" value="1"/>
</dbReference>
<gene>
    <name evidence="2" type="ORF">RSOLAG1IB_03711</name>
</gene>
<feature type="region of interest" description="Disordered" evidence="1">
    <location>
        <begin position="1"/>
        <end position="28"/>
    </location>
</feature>
<evidence type="ECO:0000256" key="1">
    <source>
        <dbReference type="SAM" id="MobiDB-lite"/>
    </source>
</evidence>